<reference evidence="1 2" key="1">
    <citation type="journal article" date="2009" name="Stand. Genomic Sci.">
        <title>Complete genome sequence of Dyadobacter fermentans type strain (NS114).</title>
        <authorList>
            <person name="Lang E."/>
            <person name="Lapidus A."/>
            <person name="Chertkov O."/>
            <person name="Brettin T."/>
            <person name="Detter J.C."/>
            <person name="Han C."/>
            <person name="Copeland A."/>
            <person name="Glavina Del Rio T."/>
            <person name="Nolan M."/>
            <person name="Chen F."/>
            <person name="Lucas S."/>
            <person name="Tice H."/>
            <person name="Cheng J.F."/>
            <person name="Land M."/>
            <person name="Hauser L."/>
            <person name="Chang Y.J."/>
            <person name="Jeffries C.D."/>
            <person name="Kopitz M."/>
            <person name="Bruce D."/>
            <person name="Goodwin L."/>
            <person name="Pitluck S."/>
            <person name="Ovchinnikova G."/>
            <person name="Pati A."/>
            <person name="Ivanova N."/>
            <person name="Mavrommatis K."/>
            <person name="Chen A."/>
            <person name="Palaniappan K."/>
            <person name="Chain P."/>
            <person name="Bristow J."/>
            <person name="Eisen J.A."/>
            <person name="Markowitz V."/>
            <person name="Hugenholtz P."/>
            <person name="Goker M."/>
            <person name="Rohde M."/>
            <person name="Kyrpides N.C."/>
            <person name="Klenk H.P."/>
        </authorList>
    </citation>
    <scope>NUCLEOTIDE SEQUENCE [LARGE SCALE GENOMIC DNA]</scope>
    <source>
        <strain evidence="2">ATCC 700827 / DSM 18053 / CIP 107007 / KCTC 52180 / NS114</strain>
    </source>
</reference>
<evidence type="ECO:0000313" key="1">
    <source>
        <dbReference type="EMBL" id="ACT92209.1"/>
    </source>
</evidence>
<dbReference type="HOGENOM" id="CLU_3288638_0_0_10"/>
<dbReference type="Proteomes" id="UP000002011">
    <property type="component" value="Chromosome"/>
</dbReference>
<name>C6W3A5_DYAFD</name>
<gene>
    <name evidence="1" type="ordered locus">Dfer_0958</name>
</gene>
<sequence length="40" mass="4898">MKVTWMVWLPNRGLESMRRLYQVRKDFFDNGFYGDPVTEN</sequence>
<dbReference type="KEGG" id="dfe:Dfer_0958"/>
<dbReference type="EMBL" id="CP001619">
    <property type="protein sequence ID" value="ACT92209.1"/>
    <property type="molecule type" value="Genomic_DNA"/>
</dbReference>
<proteinExistence type="predicted"/>
<dbReference type="AlphaFoldDB" id="C6W3A5"/>
<evidence type="ECO:0000313" key="2">
    <source>
        <dbReference type="Proteomes" id="UP000002011"/>
    </source>
</evidence>
<organism evidence="1 2">
    <name type="scientific">Dyadobacter fermentans (strain ATCC 700827 / DSM 18053 / CIP 107007 / KCTC 52180 / NS114)</name>
    <dbReference type="NCBI Taxonomy" id="471854"/>
    <lineage>
        <taxon>Bacteria</taxon>
        <taxon>Pseudomonadati</taxon>
        <taxon>Bacteroidota</taxon>
        <taxon>Cytophagia</taxon>
        <taxon>Cytophagales</taxon>
        <taxon>Spirosomataceae</taxon>
        <taxon>Dyadobacter</taxon>
    </lineage>
</organism>
<protein>
    <submittedName>
        <fullName evidence="1">Uncharacterized protein</fullName>
    </submittedName>
</protein>
<keyword evidence="2" id="KW-1185">Reference proteome</keyword>
<accession>C6W3A5</accession>